<protein>
    <submittedName>
        <fullName evidence="1">DUF4393 domain-containing protein</fullName>
    </submittedName>
</protein>
<reference evidence="2" key="1">
    <citation type="journal article" date="2019" name="Int. J. Syst. Evol. Microbiol.">
        <title>The Global Catalogue of Microorganisms (GCM) 10K type strain sequencing project: providing services to taxonomists for standard genome sequencing and annotation.</title>
        <authorList>
            <consortium name="The Broad Institute Genomics Platform"/>
            <consortium name="The Broad Institute Genome Sequencing Center for Infectious Disease"/>
            <person name="Wu L."/>
            <person name="Ma J."/>
        </authorList>
    </citation>
    <scope>NUCLEOTIDE SEQUENCE [LARGE SCALE GENOMIC DNA]</scope>
    <source>
        <strain evidence="2">CCUG 67170</strain>
    </source>
</reference>
<name>A0ABV8CUG3_9STRE</name>
<organism evidence="1 2">
    <name type="scientific">Streptococcus caprae</name>
    <dbReference type="NCBI Taxonomy" id="1640501"/>
    <lineage>
        <taxon>Bacteria</taxon>
        <taxon>Bacillati</taxon>
        <taxon>Bacillota</taxon>
        <taxon>Bacilli</taxon>
        <taxon>Lactobacillales</taxon>
        <taxon>Streptococcaceae</taxon>
        <taxon>Streptococcus</taxon>
    </lineage>
</organism>
<dbReference type="Proteomes" id="UP001595807">
    <property type="component" value="Unassembled WGS sequence"/>
</dbReference>
<gene>
    <name evidence="1" type="ORF">ACFORF_01735</name>
</gene>
<proteinExistence type="predicted"/>
<keyword evidence="2" id="KW-1185">Reference proteome</keyword>
<accession>A0ABV8CUG3</accession>
<evidence type="ECO:0000313" key="2">
    <source>
        <dbReference type="Proteomes" id="UP001595807"/>
    </source>
</evidence>
<dbReference type="RefSeq" id="WP_278024824.1">
    <property type="nucleotide sequence ID" value="NZ_JBHRZV010000008.1"/>
</dbReference>
<sequence length="275" mass="31899">MTEVTNNPLLDVTKTVVEKSYEDIGKPAGQEIGKMVERPMKIINTLFQGIDLWLYKRELNFEKTKKQIAENIQGIPEDRVVNPEGYIFIPAVQALAYSMDSDELRNLYANLISKSMVTTTRDRVHPAFVEIIKQFTPKEAILLERLFNNQGERYYLDISFNHRQHGLITSPTITLFDDLLNDNLDIEFYINNLVRLGLIQIEEPVEVEDGVVTKLRSSAFYKQVLEDMISFNETGQLNHDKSDKRLSVTEKYKRIKFTETGKRFIEICINDQIEL</sequence>
<dbReference type="Pfam" id="PF14337">
    <property type="entry name" value="Abi_alpha"/>
    <property type="match status" value="1"/>
</dbReference>
<dbReference type="EMBL" id="JBHRZV010000008">
    <property type="protein sequence ID" value="MFC3927355.1"/>
    <property type="molecule type" value="Genomic_DNA"/>
</dbReference>
<evidence type="ECO:0000313" key="1">
    <source>
        <dbReference type="EMBL" id="MFC3927355.1"/>
    </source>
</evidence>
<comment type="caution">
    <text evidence="1">The sequence shown here is derived from an EMBL/GenBank/DDBJ whole genome shotgun (WGS) entry which is preliminary data.</text>
</comment>
<dbReference type="Gene3D" id="3.30.110.190">
    <property type="match status" value="1"/>
</dbReference>
<dbReference type="InterPro" id="IPR025506">
    <property type="entry name" value="Abi_alpha"/>
</dbReference>